<comment type="caution">
    <text evidence="1">The sequence shown here is derived from an EMBL/GenBank/DDBJ whole genome shotgun (WGS) entry which is preliminary data.</text>
</comment>
<evidence type="ECO:0000313" key="2">
    <source>
        <dbReference type="Proteomes" id="UP000472335"/>
    </source>
</evidence>
<organism evidence="1 2">
    <name type="scientific">Streptomyces scabichelini</name>
    <dbReference type="NCBI Taxonomy" id="2711217"/>
    <lineage>
        <taxon>Bacteria</taxon>
        <taxon>Bacillati</taxon>
        <taxon>Actinomycetota</taxon>
        <taxon>Actinomycetes</taxon>
        <taxon>Kitasatosporales</taxon>
        <taxon>Streptomycetaceae</taxon>
        <taxon>Streptomyces</taxon>
    </lineage>
</organism>
<evidence type="ECO:0000313" key="1">
    <source>
        <dbReference type="EMBL" id="NGO13122.1"/>
    </source>
</evidence>
<accession>A0A6G4VG50</accession>
<protein>
    <submittedName>
        <fullName evidence="1">Uncharacterized protein</fullName>
    </submittedName>
</protein>
<proteinExistence type="predicted"/>
<name>A0A6G4VG50_9ACTN</name>
<dbReference type="AlphaFoldDB" id="A0A6G4VG50"/>
<reference evidence="1 2" key="1">
    <citation type="submission" date="2020-02" db="EMBL/GenBank/DDBJ databases">
        <title>Whole-genome analyses of novel actinobacteria.</title>
        <authorList>
            <person name="Sahin N."/>
            <person name="Gencbay T."/>
        </authorList>
    </citation>
    <scope>NUCLEOTIDE SEQUENCE [LARGE SCALE GENOMIC DNA]</scope>
    <source>
        <strain evidence="1 2">HC44</strain>
    </source>
</reference>
<dbReference type="EMBL" id="JAAKZY010000171">
    <property type="protein sequence ID" value="NGO13122.1"/>
    <property type="molecule type" value="Genomic_DNA"/>
</dbReference>
<dbReference type="RefSeq" id="WP_165266244.1">
    <property type="nucleotide sequence ID" value="NZ_JAAKZY010000171.1"/>
</dbReference>
<dbReference type="Proteomes" id="UP000472335">
    <property type="component" value="Unassembled WGS sequence"/>
</dbReference>
<sequence>MTPLTADEYRTLIDRALEGAVDANTTEPDMRRLFTPSSHRLALAPDVTVVKGARGTGKTYWAKALTDPRLREIAAASYLMPRLRRVEIATGFAADRKADAAYPTKRVIARLMRDDEFDAVDFWFTVVLMALQVPEIAAIGDWSGRMSWVRDNPEALDDALQEADSAAHDDGMTRVLLFDALDHLHKDRTQADKLVSGLLEVALELRLTTTALRAKIFIRPDMYDSAPKKFADASKLTANTAELTWLRENLYGLFFHQLGNYDGPGAAEFRAATGSWRDEGEGRFIAPTDVIADQTRQEAVFVDIAGPYMGTDRRKGLTYTWVPNHLQDGQEQVSPRTWLYSLREAAVVSAERYAGHEYALHYDAIRASLHGAARIRVEELTEDIAWAVAAVEKLEGGEVPMEPSLVIAYWDQGGLSAALQDLAKDNAQDGQEDDGGSGPRKPADLFAVLEELIDIGVLTRRLTTGAIDLPDVYRLYFNIGRRGGVSRKKS</sequence>
<keyword evidence="2" id="KW-1185">Reference proteome</keyword>
<gene>
    <name evidence="1" type="ORF">G5C60_37380</name>
</gene>